<dbReference type="PANTHER" id="PTHR48090">
    <property type="entry name" value="UNDECAPRENYL-PHOSPHATE 4-DEOXY-4-FORMAMIDO-L-ARABINOSE TRANSFERASE-RELATED"/>
    <property type="match status" value="1"/>
</dbReference>
<keyword evidence="1" id="KW-1133">Transmembrane helix</keyword>
<gene>
    <name evidence="3" type="ORF">FuraDRAFT_1101</name>
</gene>
<keyword evidence="3" id="KW-0808">Transferase</keyword>
<reference evidence="3 4" key="1">
    <citation type="submission" date="2009-02" db="EMBL/GenBank/DDBJ databases">
        <title>Sequencing of the draft genome and assembly of Lutiella nitroferrum 2002.</title>
        <authorList>
            <consortium name="US DOE Joint Genome Institute (JGI-PGF)"/>
            <person name="Lucas S."/>
            <person name="Copeland A."/>
            <person name="Lapidus A."/>
            <person name="Glavina del Rio T."/>
            <person name="Tice H."/>
            <person name="Bruce D."/>
            <person name="Goodwin L."/>
            <person name="Pitluck S."/>
            <person name="Larimer F."/>
            <person name="Land M.L."/>
            <person name="Hauser L."/>
            <person name="Coates J.D."/>
        </authorList>
    </citation>
    <scope>NUCLEOTIDE SEQUENCE [LARGE SCALE GENOMIC DNA]</scope>
    <source>
        <strain evidence="3 4">2002</strain>
    </source>
</reference>
<comment type="caution">
    <text evidence="3">The sequence shown here is derived from an EMBL/GenBank/DDBJ whole genome shotgun (WGS) entry which is preliminary data.</text>
</comment>
<name>B9Z166_9NEIS</name>
<dbReference type="InterPro" id="IPR001173">
    <property type="entry name" value="Glyco_trans_2-like"/>
</dbReference>
<feature type="transmembrane region" description="Helical" evidence="1">
    <location>
        <begin position="248"/>
        <end position="266"/>
    </location>
</feature>
<feature type="transmembrane region" description="Helical" evidence="1">
    <location>
        <begin position="286"/>
        <end position="306"/>
    </location>
</feature>
<keyword evidence="4" id="KW-1185">Reference proteome</keyword>
<dbReference type="InterPro" id="IPR029044">
    <property type="entry name" value="Nucleotide-diphossugar_trans"/>
</dbReference>
<accession>B9Z166</accession>
<dbReference type="eggNOG" id="COG0463">
    <property type="taxonomic scope" value="Bacteria"/>
</dbReference>
<dbReference type="CDD" id="cd04187">
    <property type="entry name" value="DPM1_like_bac"/>
    <property type="match status" value="1"/>
</dbReference>
<evidence type="ECO:0000256" key="1">
    <source>
        <dbReference type="SAM" id="Phobius"/>
    </source>
</evidence>
<keyword evidence="1" id="KW-0472">Membrane</keyword>
<dbReference type="GO" id="GO:0016740">
    <property type="term" value="F:transferase activity"/>
    <property type="evidence" value="ECO:0007669"/>
    <property type="project" value="UniProtKB-KW"/>
</dbReference>
<dbReference type="InterPro" id="IPR050256">
    <property type="entry name" value="Glycosyltransferase_2"/>
</dbReference>
<dbReference type="AlphaFoldDB" id="B9Z166"/>
<dbReference type="RefSeq" id="WP_008953121.1">
    <property type="nucleotide sequence ID" value="NZ_ACIS01000003.1"/>
</dbReference>
<evidence type="ECO:0000313" key="3">
    <source>
        <dbReference type="EMBL" id="EEG09161.1"/>
    </source>
</evidence>
<organism evidence="3 4">
    <name type="scientific">Pseudogulbenkiania ferrooxidans 2002</name>
    <dbReference type="NCBI Taxonomy" id="279714"/>
    <lineage>
        <taxon>Bacteria</taxon>
        <taxon>Pseudomonadati</taxon>
        <taxon>Pseudomonadota</taxon>
        <taxon>Betaproteobacteria</taxon>
        <taxon>Neisseriales</taxon>
        <taxon>Chromobacteriaceae</taxon>
        <taxon>Pseudogulbenkiania</taxon>
    </lineage>
</organism>
<dbReference type="GO" id="GO:0005886">
    <property type="term" value="C:plasma membrane"/>
    <property type="evidence" value="ECO:0007669"/>
    <property type="project" value="TreeGrafter"/>
</dbReference>
<feature type="domain" description="Glycosyltransferase 2-like" evidence="2">
    <location>
        <begin position="25"/>
        <end position="186"/>
    </location>
</feature>
<proteinExistence type="predicted"/>
<dbReference type="PANTHER" id="PTHR48090:SF8">
    <property type="entry name" value="GLYCOSYLTRANSFERASE CSBB-RELATED"/>
    <property type="match status" value="1"/>
</dbReference>
<dbReference type="Proteomes" id="UP000003165">
    <property type="component" value="Unassembled WGS sequence"/>
</dbReference>
<evidence type="ECO:0000313" key="4">
    <source>
        <dbReference type="Proteomes" id="UP000003165"/>
    </source>
</evidence>
<evidence type="ECO:0000259" key="2">
    <source>
        <dbReference type="Pfam" id="PF00535"/>
    </source>
</evidence>
<dbReference type="SUPFAM" id="SSF53448">
    <property type="entry name" value="Nucleotide-diphospho-sugar transferases"/>
    <property type="match status" value="1"/>
</dbReference>
<keyword evidence="1" id="KW-0812">Transmembrane</keyword>
<dbReference type="Pfam" id="PF00535">
    <property type="entry name" value="Glycos_transf_2"/>
    <property type="match status" value="1"/>
</dbReference>
<dbReference type="EMBL" id="ACIS01000003">
    <property type="protein sequence ID" value="EEG09161.1"/>
    <property type="molecule type" value="Genomic_DNA"/>
</dbReference>
<sequence>MKEEIVPPYLLGLHAAERPADPLVSCIIPAYNEAENIVPLLQTLHGLLKEHGYRHELIVVDDGSRDATVEKVLSETAPLPVTLVQLSRNFGKEIALTAGVNQAGGDVAVLIDGDFQHPPELVPEFLAHWRRGYDMVYSVRSSREGESLAKRCFTRVFYTLLNTGARLKIPENTQDFRVLDRNILDALRAMPERDRFMKGLYNWVGFTRLGLETHTNARRSGQSSFNFKRLLDLGLTGLTSFSTMPLRIWTLVGSAISLVAIGYAFYEVFRTLVYGNPLHGWPTLAVAVTFLGGIQLLSIGILGEYVGRIFDEVKQRPNYLISRIVSPADKEHAPHHET</sequence>
<dbReference type="Gene3D" id="3.90.550.10">
    <property type="entry name" value="Spore Coat Polysaccharide Biosynthesis Protein SpsA, Chain A"/>
    <property type="match status" value="1"/>
</dbReference>
<protein>
    <submittedName>
        <fullName evidence="3">Glycosyl transferase family 2</fullName>
    </submittedName>
</protein>